<comment type="caution">
    <text evidence="2">The sequence shown here is derived from an EMBL/GenBank/DDBJ whole genome shotgun (WGS) entry which is preliminary data.</text>
</comment>
<organism evidence="2 3">
    <name type="scientific">Microthlaspi erraticum</name>
    <dbReference type="NCBI Taxonomy" id="1685480"/>
    <lineage>
        <taxon>Eukaryota</taxon>
        <taxon>Viridiplantae</taxon>
        <taxon>Streptophyta</taxon>
        <taxon>Embryophyta</taxon>
        <taxon>Tracheophyta</taxon>
        <taxon>Spermatophyta</taxon>
        <taxon>Magnoliopsida</taxon>
        <taxon>eudicotyledons</taxon>
        <taxon>Gunneridae</taxon>
        <taxon>Pentapetalae</taxon>
        <taxon>rosids</taxon>
        <taxon>malvids</taxon>
        <taxon>Brassicales</taxon>
        <taxon>Brassicaceae</taxon>
        <taxon>Coluteocarpeae</taxon>
        <taxon>Microthlaspi</taxon>
    </lineage>
</organism>
<dbReference type="PANTHER" id="PTHR31293">
    <property type="entry name" value="RNI-LIKE SUPERFAMILY PROTEIN"/>
    <property type="match status" value="1"/>
</dbReference>
<dbReference type="OrthoDB" id="612216at2759"/>
<name>A0A6D2HNK3_9BRAS</name>
<feature type="domain" description="FBD" evidence="1">
    <location>
        <begin position="138"/>
        <end position="216"/>
    </location>
</feature>
<keyword evidence="3" id="KW-1185">Reference proteome</keyword>
<sequence length="245" mass="27467">MTPDQVFHARDLVNRHYGYSLNMVGDASDFLMGISNVKILYLSSQALEVLIFCCKAIPVFNNVTHLTIETDQEVEWEALPSLLKNCPNLETLVLEGLHYGDTNQCMDDDYKFKDTNKCYETGADRCSCKPWYGVPLWLTSSPVRTIKVLKFGGFTSHVDDMEKQMDLIKHLVETMGNLEQVVIYYDTPIDGDLSTVSTAFHMLDKVASAKCKIQVISDNISFSSTVHSSSSSTSGLVFFETTFPV</sequence>
<dbReference type="InterPro" id="IPR055294">
    <property type="entry name" value="FBL60-like"/>
</dbReference>
<evidence type="ECO:0000313" key="3">
    <source>
        <dbReference type="Proteomes" id="UP000467841"/>
    </source>
</evidence>
<gene>
    <name evidence="2" type="ORF">MERR_LOCUS4260</name>
</gene>
<dbReference type="Proteomes" id="UP000467841">
    <property type="component" value="Unassembled WGS sequence"/>
</dbReference>
<evidence type="ECO:0000259" key="1">
    <source>
        <dbReference type="SMART" id="SM00579"/>
    </source>
</evidence>
<evidence type="ECO:0000313" key="2">
    <source>
        <dbReference type="EMBL" id="CAA7017025.1"/>
    </source>
</evidence>
<dbReference type="InterPro" id="IPR032675">
    <property type="entry name" value="LRR_dom_sf"/>
</dbReference>
<dbReference type="SMART" id="SM00579">
    <property type="entry name" value="FBD"/>
    <property type="match status" value="1"/>
</dbReference>
<dbReference type="InterPro" id="IPR006566">
    <property type="entry name" value="FBD"/>
</dbReference>
<dbReference type="Gene3D" id="3.80.10.10">
    <property type="entry name" value="Ribonuclease Inhibitor"/>
    <property type="match status" value="1"/>
</dbReference>
<reference evidence="2" key="1">
    <citation type="submission" date="2020-01" db="EMBL/GenBank/DDBJ databases">
        <authorList>
            <person name="Mishra B."/>
        </authorList>
    </citation>
    <scope>NUCLEOTIDE SEQUENCE [LARGE SCALE GENOMIC DNA]</scope>
</reference>
<dbReference type="AlphaFoldDB" id="A0A6D2HNK3"/>
<dbReference type="EMBL" id="CACVBM020000277">
    <property type="protein sequence ID" value="CAA7017025.1"/>
    <property type="molecule type" value="Genomic_DNA"/>
</dbReference>
<dbReference type="SUPFAM" id="SSF52047">
    <property type="entry name" value="RNI-like"/>
    <property type="match status" value="1"/>
</dbReference>
<dbReference type="PANTHER" id="PTHR31293:SF12">
    <property type="entry name" value="RNI-LIKE SUPERFAMILY PROTEIN"/>
    <property type="match status" value="1"/>
</dbReference>
<protein>
    <recommendedName>
        <fullName evidence="1">FBD domain-containing protein</fullName>
    </recommendedName>
</protein>
<accession>A0A6D2HNK3</accession>
<proteinExistence type="predicted"/>